<dbReference type="PRINTS" id="PR00033">
    <property type="entry name" value="HTHASNC"/>
</dbReference>
<dbReference type="Proteomes" id="UP000814385">
    <property type="component" value="Unassembled WGS sequence"/>
</dbReference>
<dbReference type="Gene3D" id="1.10.10.10">
    <property type="entry name" value="Winged helix-like DNA-binding domain superfamily/Winged helix DNA-binding domain"/>
    <property type="match status" value="1"/>
</dbReference>
<dbReference type="PANTHER" id="PTHR30154:SF34">
    <property type="entry name" value="TRANSCRIPTIONAL REGULATOR AZLB"/>
    <property type="match status" value="1"/>
</dbReference>
<dbReference type="SUPFAM" id="SSF54909">
    <property type="entry name" value="Dimeric alpha+beta barrel"/>
    <property type="match status" value="1"/>
</dbReference>
<dbReference type="InterPro" id="IPR036390">
    <property type="entry name" value="WH_DNA-bd_sf"/>
</dbReference>
<dbReference type="RefSeq" id="WP_238976683.1">
    <property type="nucleotide sequence ID" value="NZ_JABFUC010000005.1"/>
</dbReference>
<proteinExistence type="predicted"/>
<dbReference type="Pfam" id="PF13404">
    <property type="entry name" value="HTH_AsnC-type"/>
    <property type="match status" value="1"/>
</dbReference>
<gene>
    <name evidence="5" type="ORF">HOP52_07155</name>
</gene>
<evidence type="ECO:0000313" key="5">
    <source>
        <dbReference type="EMBL" id="MCG6657540.1"/>
    </source>
</evidence>
<evidence type="ECO:0000256" key="3">
    <source>
        <dbReference type="ARBA" id="ARBA00023163"/>
    </source>
</evidence>
<dbReference type="CDD" id="cd00090">
    <property type="entry name" value="HTH_ARSR"/>
    <property type="match status" value="1"/>
</dbReference>
<evidence type="ECO:0000313" key="6">
    <source>
        <dbReference type="Proteomes" id="UP000814385"/>
    </source>
</evidence>
<keyword evidence="3" id="KW-0804">Transcription</keyword>
<dbReference type="PANTHER" id="PTHR30154">
    <property type="entry name" value="LEUCINE-RESPONSIVE REGULATORY PROTEIN"/>
    <property type="match status" value="1"/>
</dbReference>
<comment type="caution">
    <text evidence="5">The sequence shown here is derived from an EMBL/GenBank/DDBJ whole genome shotgun (WGS) entry which is preliminary data.</text>
</comment>
<dbReference type="PROSITE" id="PS50956">
    <property type="entry name" value="HTH_ASNC_2"/>
    <property type="match status" value="1"/>
</dbReference>
<evidence type="ECO:0000256" key="1">
    <source>
        <dbReference type="ARBA" id="ARBA00023015"/>
    </source>
</evidence>
<sequence length="144" mass="16436">MNFKDDIDSQIIEVLKINAREKVSDIARKVNRSRTAVEKRINRLESAGIIKGYSAIVAAEENDGDKLRGFVIIQHADDSQCEDILSDVSNFNIIRKKSSVYGELDLILDVEYSNLEELMELKYFLTNHPKVRNVIIAPVIKEWA</sequence>
<protein>
    <submittedName>
        <fullName evidence="5">Lrp/AsnC family transcriptional regulator</fullName>
    </submittedName>
</protein>
<keyword evidence="6" id="KW-1185">Reference proteome</keyword>
<dbReference type="InterPro" id="IPR036388">
    <property type="entry name" value="WH-like_DNA-bd_sf"/>
</dbReference>
<dbReference type="InterPro" id="IPR011991">
    <property type="entry name" value="ArsR-like_HTH"/>
</dbReference>
<dbReference type="EMBL" id="JABFUC010000005">
    <property type="protein sequence ID" value="MCG6657540.1"/>
    <property type="molecule type" value="Genomic_DNA"/>
</dbReference>
<keyword evidence="2" id="KW-0238">DNA-binding</keyword>
<dbReference type="InterPro" id="IPR011008">
    <property type="entry name" value="Dimeric_a/b-barrel"/>
</dbReference>
<organism evidence="5 6">
    <name type="scientific">Billgrantia campisalis</name>
    <dbReference type="NCBI Taxonomy" id="74661"/>
    <lineage>
        <taxon>Bacteria</taxon>
        <taxon>Pseudomonadati</taxon>
        <taxon>Pseudomonadota</taxon>
        <taxon>Gammaproteobacteria</taxon>
        <taxon>Oceanospirillales</taxon>
        <taxon>Halomonadaceae</taxon>
        <taxon>Billgrantia</taxon>
    </lineage>
</organism>
<evidence type="ECO:0000256" key="2">
    <source>
        <dbReference type="ARBA" id="ARBA00023125"/>
    </source>
</evidence>
<evidence type="ECO:0000259" key="4">
    <source>
        <dbReference type="PROSITE" id="PS50956"/>
    </source>
</evidence>
<accession>A0ABS9P8X1</accession>
<keyword evidence="1" id="KW-0805">Transcription regulation</keyword>
<dbReference type="SMART" id="SM00344">
    <property type="entry name" value="HTH_ASNC"/>
    <property type="match status" value="1"/>
</dbReference>
<name>A0ABS9P8X1_9GAMM</name>
<feature type="domain" description="HTH asnC-type" evidence="4">
    <location>
        <begin position="1"/>
        <end position="71"/>
    </location>
</feature>
<reference evidence="5 6" key="1">
    <citation type="submission" date="2020-05" db="EMBL/GenBank/DDBJ databases">
        <title>Comparative genomic analysis of denitrifying bacteria from Halomonas genus.</title>
        <authorList>
            <person name="Wang L."/>
            <person name="Shao Z."/>
        </authorList>
    </citation>
    <scope>NUCLEOTIDE SEQUENCE [LARGE SCALE GENOMIC DNA]</scope>
    <source>
        <strain evidence="5 6">A4</strain>
    </source>
</reference>
<dbReference type="InterPro" id="IPR019888">
    <property type="entry name" value="Tscrpt_reg_AsnC-like"/>
</dbReference>
<dbReference type="SUPFAM" id="SSF46785">
    <property type="entry name" value="Winged helix' DNA-binding domain"/>
    <property type="match status" value="1"/>
</dbReference>
<dbReference type="InterPro" id="IPR000485">
    <property type="entry name" value="AsnC-type_HTH_dom"/>
</dbReference>